<comment type="function">
    <text evidence="1">Involved in DNA recombination.</text>
</comment>
<dbReference type="RefSeq" id="WP_349246311.1">
    <property type="nucleotide sequence ID" value="NZ_JASCXX010000026.1"/>
</dbReference>
<reference evidence="7" key="1">
    <citation type="submission" date="2023-05" db="EMBL/GenBank/DDBJ databases">
        <title>Anaerotaeda fermentans gen. nov., sp. nov., a novel anaerobic planctomycete of the new family within the order Sedimentisphaerales isolated from Taman Peninsula, Russia.</title>
        <authorList>
            <person name="Khomyakova M.A."/>
            <person name="Merkel A.Y."/>
            <person name="Slobodkin A.I."/>
        </authorList>
    </citation>
    <scope>NUCLEOTIDE SEQUENCE</scope>
    <source>
        <strain evidence="7">M17dextr</strain>
    </source>
</reference>
<evidence type="ECO:0000256" key="6">
    <source>
        <dbReference type="SAM" id="MobiDB-lite"/>
    </source>
</evidence>
<sequence>MEYVLIAIASVIVGAAGAALAVYGVTRRKIAALERQHMAEAQARVLAEERSARLPALETQIAGLQQECSALKAERASLLTRLEEQEKAAKEKLALLDEARQKLSDAFKALSQEALKSNSTQFLELARTNLDKYQEGAKSELEKRQKAIDELVKPLKESLTKVDDKLGLIEKARASSFAALSEQIKSLATSEADLKKETANLVTALRRPDVRGRWGEIQLKRVVEIAGMVEYCDFVTQESAAVGAGRIRPDMIVRLPNERIVVVDSKTPLDAYLASIEAVDEATRKEQLKRHAGHVLTQIQNLGAKGYWDQFSQTPEFVVMFLPGEMFFSAALEQEPRLIEMGVEKKVILATPTTLIALLRAVSYGWQQQRIAQNAQAISDLGKELYDRIRVLVGHFDEIGRNLDRATDAYNRTVRSMESRVLVSARKFKELGVAGGPELDAPRTVDTRALQGPQANAADSPGAPQDARPASGPA</sequence>
<evidence type="ECO:0000313" key="7">
    <source>
        <dbReference type="EMBL" id="MDI6450902.1"/>
    </source>
</evidence>
<organism evidence="7 8">
    <name type="scientific">Anaerobaca lacustris</name>
    <dbReference type="NCBI Taxonomy" id="3044600"/>
    <lineage>
        <taxon>Bacteria</taxon>
        <taxon>Pseudomonadati</taxon>
        <taxon>Planctomycetota</taxon>
        <taxon>Phycisphaerae</taxon>
        <taxon>Sedimentisphaerales</taxon>
        <taxon>Anaerobacaceae</taxon>
        <taxon>Anaerobaca</taxon>
    </lineage>
</organism>
<evidence type="ECO:0000256" key="4">
    <source>
        <dbReference type="ARBA" id="ARBA00023172"/>
    </source>
</evidence>
<feature type="region of interest" description="Disordered" evidence="6">
    <location>
        <begin position="434"/>
        <end position="474"/>
    </location>
</feature>
<evidence type="ECO:0000313" key="8">
    <source>
        <dbReference type="Proteomes" id="UP001431776"/>
    </source>
</evidence>
<name>A0AAW6TZD6_9BACT</name>
<comment type="similarity">
    <text evidence="2">Belongs to the RmuC family.</text>
</comment>
<feature type="coiled-coil region" evidence="5">
    <location>
        <begin position="47"/>
        <end position="113"/>
    </location>
</feature>
<proteinExistence type="inferred from homology"/>
<dbReference type="GO" id="GO:0006310">
    <property type="term" value="P:DNA recombination"/>
    <property type="evidence" value="ECO:0007669"/>
    <property type="project" value="UniProtKB-KW"/>
</dbReference>
<dbReference type="PANTHER" id="PTHR30563:SF0">
    <property type="entry name" value="DNA RECOMBINATION PROTEIN RMUC"/>
    <property type="match status" value="1"/>
</dbReference>
<keyword evidence="8" id="KW-1185">Reference proteome</keyword>
<accession>A0AAW6TZD6</accession>
<keyword evidence="3 5" id="KW-0175">Coiled coil</keyword>
<evidence type="ECO:0000256" key="3">
    <source>
        <dbReference type="ARBA" id="ARBA00023054"/>
    </source>
</evidence>
<dbReference type="Pfam" id="PF02646">
    <property type="entry name" value="RmuC"/>
    <property type="match status" value="1"/>
</dbReference>
<evidence type="ECO:0000256" key="5">
    <source>
        <dbReference type="SAM" id="Coils"/>
    </source>
</evidence>
<dbReference type="Proteomes" id="UP001431776">
    <property type="component" value="Unassembled WGS sequence"/>
</dbReference>
<evidence type="ECO:0000256" key="1">
    <source>
        <dbReference type="ARBA" id="ARBA00003416"/>
    </source>
</evidence>
<keyword evidence="4" id="KW-0233">DNA recombination</keyword>
<dbReference type="EMBL" id="JASCXX010000026">
    <property type="protein sequence ID" value="MDI6450902.1"/>
    <property type="molecule type" value="Genomic_DNA"/>
</dbReference>
<dbReference type="AlphaFoldDB" id="A0AAW6TZD6"/>
<comment type="caution">
    <text evidence="7">The sequence shown here is derived from an EMBL/GenBank/DDBJ whole genome shotgun (WGS) entry which is preliminary data.</text>
</comment>
<gene>
    <name evidence="7" type="primary">rmuC</name>
    <name evidence="7" type="ORF">QJ522_17715</name>
</gene>
<dbReference type="InterPro" id="IPR003798">
    <property type="entry name" value="DNA_recombination_RmuC"/>
</dbReference>
<evidence type="ECO:0000256" key="2">
    <source>
        <dbReference type="ARBA" id="ARBA00009840"/>
    </source>
</evidence>
<protein>
    <submittedName>
        <fullName evidence="7">DNA recombination protein RmuC</fullName>
    </submittedName>
</protein>
<dbReference type="PANTHER" id="PTHR30563">
    <property type="entry name" value="DNA RECOMBINATION PROTEIN RMUC"/>
    <property type="match status" value="1"/>
</dbReference>